<evidence type="ECO:0000313" key="3">
    <source>
        <dbReference type="Proteomes" id="UP001420932"/>
    </source>
</evidence>
<gene>
    <name evidence="2" type="ORF">Syun_022970</name>
</gene>
<dbReference type="Proteomes" id="UP001420932">
    <property type="component" value="Unassembled WGS sequence"/>
</dbReference>
<accession>A0AAP0FMD3</accession>
<keyword evidence="3" id="KW-1185">Reference proteome</keyword>
<reference evidence="2 3" key="1">
    <citation type="submission" date="2024-01" db="EMBL/GenBank/DDBJ databases">
        <title>Genome assemblies of Stephania.</title>
        <authorList>
            <person name="Yang L."/>
        </authorList>
    </citation>
    <scope>NUCLEOTIDE SEQUENCE [LARGE SCALE GENOMIC DNA]</scope>
    <source>
        <strain evidence="2">YNDBR</strain>
        <tissue evidence="2">Leaf</tissue>
    </source>
</reference>
<feature type="region of interest" description="Disordered" evidence="1">
    <location>
        <begin position="83"/>
        <end position="120"/>
    </location>
</feature>
<comment type="caution">
    <text evidence="2">The sequence shown here is derived from an EMBL/GenBank/DDBJ whole genome shotgun (WGS) entry which is preliminary data.</text>
</comment>
<proteinExistence type="predicted"/>
<evidence type="ECO:0000313" key="2">
    <source>
        <dbReference type="EMBL" id="KAK9106959.1"/>
    </source>
</evidence>
<protein>
    <submittedName>
        <fullName evidence="2">Uncharacterized protein</fullName>
    </submittedName>
</protein>
<evidence type="ECO:0000256" key="1">
    <source>
        <dbReference type="SAM" id="MobiDB-lite"/>
    </source>
</evidence>
<dbReference type="AlphaFoldDB" id="A0AAP0FMD3"/>
<name>A0AAP0FMD3_9MAGN</name>
<sequence>MEQESSVTSECRPNDVVWLYNIQVTEQLGVKCQLTHGFFMVAHLIVRVPQESLRKKLNLWERLSKTPLFLLISLYWKAFDCGSEKEKRKKKRQGRSFKEKSPLPSLIDENRGKSWPIFYG</sequence>
<dbReference type="EMBL" id="JBBNAF010000010">
    <property type="protein sequence ID" value="KAK9106959.1"/>
    <property type="molecule type" value="Genomic_DNA"/>
</dbReference>
<organism evidence="2 3">
    <name type="scientific">Stephania yunnanensis</name>
    <dbReference type="NCBI Taxonomy" id="152371"/>
    <lineage>
        <taxon>Eukaryota</taxon>
        <taxon>Viridiplantae</taxon>
        <taxon>Streptophyta</taxon>
        <taxon>Embryophyta</taxon>
        <taxon>Tracheophyta</taxon>
        <taxon>Spermatophyta</taxon>
        <taxon>Magnoliopsida</taxon>
        <taxon>Ranunculales</taxon>
        <taxon>Menispermaceae</taxon>
        <taxon>Menispermoideae</taxon>
        <taxon>Cissampelideae</taxon>
        <taxon>Stephania</taxon>
    </lineage>
</organism>